<evidence type="ECO:0000313" key="2">
    <source>
        <dbReference type="Proteomes" id="UP000821845"/>
    </source>
</evidence>
<gene>
    <name evidence="1" type="ORF">HPB50_011886</name>
</gene>
<name>A0ACB7SU05_HYAAI</name>
<evidence type="ECO:0000313" key="1">
    <source>
        <dbReference type="EMBL" id="KAH6938687.1"/>
    </source>
</evidence>
<organism evidence="1 2">
    <name type="scientific">Hyalomma asiaticum</name>
    <name type="common">Tick</name>
    <dbReference type="NCBI Taxonomy" id="266040"/>
    <lineage>
        <taxon>Eukaryota</taxon>
        <taxon>Metazoa</taxon>
        <taxon>Ecdysozoa</taxon>
        <taxon>Arthropoda</taxon>
        <taxon>Chelicerata</taxon>
        <taxon>Arachnida</taxon>
        <taxon>Acari</taxon>
        <taxon>Parasitiformes</taxon>
        <taxon>Ixodida</taxon>
        <taxon>Ixodoidea</taxon>
        <taxon>Ixodidae</taxon>
        <taxon>Hyalomminae</taxon>
        <taxon>Hyalomma</taxon>
    </lineage>
</organism>
<dbReference type="Proteomes" id="UP000821845">
    <property type="component" value="Chromosome 2"/>
</dbReference>
<sequence>MRLQTVEKRVNDLRNVQQEISVTRQSLIRMEQETIELRARLDDAEDRSRRDNLLFYGLADVSDEKRSPI</sequence>
<reference evidence="1" key="1">
    <citation type="submission" date="2020-05" db="EMBL/GenBank/DDBJ databases">
        <title>Large-scale comparative analyses of tick genomes elucidate their genetic diversity and vector capacities.</title>
        <authorList>
            <person name="Jia N."/>
            <person name="Wang J."/>
            <person name="Shi W."/>
            <person name="Du L."/>
            <person name="Sun Y."/>
            <person name="Zhan W."/>
            <person name="Jiang J."/>
            <person name="Wang Q."/>
            <person name="Zhang B."/>
            <person name="Ji P."/>
            <person name="Sakyi L.B."/>
            <person name="Cui X."/>
            <person name="Yuan T."/>
            <person name="Jiang B."/>
            <person name="Yang W."/>
            <person name="Lam T.T.-Y."/>
            <person name="Chang Q."/>
            <person name="Ding S."/>
            <person name="Wang X."/>
            <person name="Zhu J."/>
            <person name="Ruan X."/>
            <person name="Zhao L."/>
            <person name="Wei J."/>
            <person name="Que T."/>
            <person name="Du C."/>
            <person name="Cheng J."/>
            <person name="Dai P."/>
            <person name="Han X."/>
            <person name="Huang E."/>
            <person name="Gao Y."/>
            <person name="Liu J."/>
            <person name="Shao H."/>
            <person name="Ye R."/>
            <person name="Li L."/>
            <person name="Wei W."/>
            <person name="Wang X."/>
            <person name="Wang C."/>
            <person name="Yang T."/>
            <person name="Huo Q."/>
            <person name="Li W."/>
            <person name="Guo W."/>
            <person name="Chen H."/>
            <person name="Zhou L."/>
            <person name="Ni X."/>
            <person name="Tian J."/>
            <person name="Zhou Y."/>
            <person name="Sheng Y."/>
            <person name="Liu T."/>
            <person name="Pan Y."/>
            <person name="Xia L."/>
            <person name="Li J."/>
            <person name="Zhao F."/>
            <person name="Cao W."/>
        </authorList>
    </citation>
    <scope>NUCLEOTIDE SEQUENCE</scope>
    <source>
        <strain evidence="1">Hyas-2018</strain>
    </source>
</reference>
<proteinExistence type="predicted"/>
<comment type="caution">
    <text evidence="1">The sequence shown here is derived from an EMBL/GenBank/DDBJ whole genome shotgun (WGS) entry which is preliminary data.</text>
</comment>
<protein>
    <submittedName>
        <fullName evidence="1">Uncharacterized protein</fullName>
    </submittedName>
</protein>
<accession>A0ACB7SU05</accession>
<keyword evidence="2" id="KW-1185">Reference proteome</keyword>
<dbReference type="EMBL" id="CM023482">
    <property type="protein sequence ID" value="KAH6938687.1"/>
    <property type="molecule type" value="Genomic_DNA"/>
</dbReference>